<dbReference type="Proteomes" id="UP000242301">
    <property type="component" value="Unassembled WGS sequence"/>
</dbReference>
<gene>
    <name evidence="4 6" type="primary">bamE</name>
    <name evidence="6" type="ORF">SOFFGTOCOR_0300</name>
</gene>
<evidence type="ECO:0000259" key="5">
    <source>
        <dbReference type="Pfam" id="PF04355"/>
    </source>
</evidence>
<dbReference type="InterPro" id="IPR007450">
    <property type="entry name" value="BamE_dom"/>
</dbReference>
<evidence type="ECO:0000313" key="7">
    <source>
        <dbReference type="Proteomes" id="UP000242301"/>
    </source>
</evidence>
<evidence type="ECO:0000256" key="2">
    <source>
        <dbReference type="ARBA" id="ARBA00023136"/>
    </source>
</evidence>
<feature type="domain" description="Outer membrane protein assembly factor BamE" evidence="5">
    <location>
        <begin position="34"/>
        <end position="101"/>
    </location>
</feature>
<dbReference type="EMBL" id="CVRF01000002">
    <property type="protein sequence ID" value="CRK85727.1"/>
    <property type="molecule type" value="Genomic_DNA"/>
</dbReference>
<proteinExistence type="inferred from homology"/>
<comment type="function">
    <text evidence="4">Part of the outer membrane protein assembly complex, which is involved in assembly and insertion of beta-barrel proteins into the outer membrane.</text>
</comment>
<dbReference type="Gene3D" id="3.30.1450.10">
    <property type="match status" value="1"/>
</dbReference>
<dbReference type="GO" id="GO:0051205">
    <property type="term" value="P:protein insertion into membrane"/>
    <property type="evidence" value="ECO:0007669"/>
    <property type="project" value="UniProtKB-UniRule"/>
</dbReference>
<dbReference type="Pfam" id="PF04355">
    <property type="entry name" value="BamE"/>
    <property type="match status" value="1"/>
</dbReference>
<dbReference type="InterPro" id="IPR037873">
    <property type="entry name" value="BamE-like"/>
</dbReference>
<dbReference type="GO" id="GO:0030674">
    <property type="term" value="F:protein-macromolecule adaptor activity"/>
    <property type="evidence" value="ECO:0007669"/>
    <property type="project" value="TreeGrafter"/>
</dbReference>
<keyword evidence="3 4" id="KW-0998">Cell outer membrane</keyword>
<dbReference type="PANTHER" id="PTHR37482:SF1">
    <property type="entry name" value="OUTER MEMBRANE PROTEIN ASSEMBLY FACTOR BAME"/>
    <property type="match status" value="1"/>
</dbReference>
<accession>A0A0M6W8R7</accession>
<comment type="subunit">
    <text evidence="4">Part of the Bam complex, which is composed of the outer membrane protein BamA, and four lipoproteins BamB, BamC, BamD and BamE.</text>
</comment>
<dbReference type="GO" id="GO:0043165">
    <property type="term" value="P:Gram-negative-bacterium-type cell outer membrane assembly"/>
    <property type="evidence" value="ECO:0007669"/>
    <property type="project" value="UniProtKB-UniRule"/>
</dbReference>
<dbReference type="InterPro" id="IPR026592">
    <property type="entry name" value="BamE"/>
</dbReference>
<organism evidence="6 7">
    <name type="scientific">Candidatus Providencia siddallii</name>
    <dbReference type="NCBI Taxonomy" id="1715285"/>
    <lineage>
        <taxon>Bacteria</taxon>
        <taxon>Pseudomonadati</taxon>
        <taxon>Pseudomonadota</taxon>
        <taxon>Gammaproteobacteria</taxon>
        <taxon>Enterobacterales</taxon>
        <taxon>Morganellaceae</taxon>
        <taxon>Providencia</taxon>
    </lineage>
</organism>
<evidence type="ECO:0000256" key="1">
    <source>
        <dbReference type="ARBA" id="ARBA00022729"/>
    </source>
</evidence>
<keyword evidence="1 4" id="KW-0732">Signal</keyword>
<keyword evidence="2 4" id="KW-0472">Membrane</keyword>
<reference evidence="7" key="1">
    <citation type="submission" date="2015-05" db="EMBL/GenBank/DDBJ databases">
        <authorList>
            <person name="Manzano-Marin A."/>
        </authorList>
    </citation>
    <scope>NUCLEOTIDE SEQUENCE [LARGE SCALE GENOMIC DNA]</scope>
    <source>
        <strain evidence="7">officinalis</strain>
    </source>
</reference>
<name>A0A0M6W8R7_9GAMM</name>
<sequence length="112" mass="13228">MRYKLLIISLIILLTLNGCIFAEYFIYHQNINQGNYLVKKDIDLIVKGMTKEEVVYILGTPILSYPFGTQTWFYVFRQKIGYNTIKQKTLILLFNDNGILIDIKFKNIFHNK</sequence>
<dbReference type="STRING" id="1715285.SOFFGTOCOR_0300"/>
<dbReference type="NCBIfam" id="NF008585">
    <property type="entry name" value="PRK11548.1"/>
    <property type="match status" value="1"/>
</dbReference>
<protein>
    <recommendedName>
        <fullName evidence="4">Outer membrane protein assembly factor BamE</fullName>
    </recommendedName>
</protein>
<dbReference type="PANTHER" id="PTHR37482">
    <property type="entry name" value="OUTER MEMBRANE PROTEIN ASSEMBLY FACTOR BAME"/>
    <property type="match status" value="1"/>
</dbReference>
<comment type="similarity">
    <text evidence="4">Belongs to the BamE family.</text>
</comment>
<comment type="subcellular location">
    <subcellularLocation>
        <location evidence="4">Cell outer membrane</location>
    </subcellularLocation>
</comment>
<evidence type="ECO:0000256" key="4">
    <source>
        <dbReference type="HAMAP-Rule" id="MF_00925"/>
    </source>
</evidence>
<evidence type="ECO:0000313" key="6">
    <source>
        <dbReference type="EMBL" id="CRK85727.1"/>
    </source>
</evidence>
<keyword evidence="7" id="KW-1185">Reference proteome</keyword>
<dbReference type="HAMAP" id="MF_00925">
    <property type="entry name" value="OM_assembly_BamE"/>
    <property type="match status" value="1"/>
</dbReference>
<evidence type="ECO:0000256" key="3">
    <source>
        <dbReference type="ARBA" id="ARBA00023237"/>
    </source>
</evidence>
<dbReference type="AlphaFoldDB" id="A0A0M6W8R7"/>
<dbReference type="GO" id="GO:1990063">
    <property type="term" value="C:Bam protein complex"/>
    <property type="evidence" value="ECO:0007669"/>
    <property type="project" value="TreeGrafter"/>
</dbReference>